<dbReference type="Proteomes" id="UP000050741">
    <property type="component" value="Unassembled WGS sequence"/>
</dbReference>
<evidence type="ECO:0000313" key="2">
    <source>
        <dbReference type="WBParaSite" id="GPLIN_001284100"/>
    </source>
</evidence>
<name>A0A183CIY5_GLOPA</name>
<reference evidence="1" key="1">
    <citation type="submission" date="2013-12" db="EMBL/GenBank/DDBJ databases">
        <authorList>
            <person name="Aslett M."/>
        </authorList>
    </citation>
    <scope>NUCLEOTIDE SEQUENCE [LARGE SCALE GENOMIC DNA]</scope>
    <source>
        <strain evidence="1">Lindley</strain>
    </source>
</reference>
<organism evidence="1 2">
    <name type="scientific">Globodera pallida</name>
    <name type="common">Potato cyst nematode worm</name>
    <name type="synonym">Heterodera pallida</name>
    <dbReference type="NCBI Taxonomy" id="36090"/>
    <lineage>
        <taxon>Eukaryota</taxon>
        <taxon>Metazoa</taxon>
        <taxon>Ecdysozoa</taxon>
        <taxon>Nematoda</taxon>
        <taxon>Chromadorea</taxon>
        <taxon>Rhabditida</taxon>
        <taxon>Tylenchina</taxon>
        <taxon>Tylenchomorpha</taxon>
        <taxon>Tylenchoidea</taxon>
        <taxon>Heteroderidae</taxon>
        <taxon>Heteroderinae</taxon>
        <taxon>Globodera</taxon>
    </lineage>
</organism>
<protein>
    <submittedName>
        <fullName evidence="2">Uncharacterized protein</fullName>
    </submittedName>
</protein>
<proteinExistence type="predicted"/>
<reference evidence="2" key="3">
    <citation type="submission" date="2016-06" db="UniProtKB">
        <authorList>
            <consortium name="WormBaseParasite"/>
        </authorList>
    </citation>
    <scope>IDENTIFICATION</scope>
</reference>
<dbReference type="AlphaFoldDB" id="A0A183CIY5"/>
<keyword evidence="1" id="KW-1185">Reference proteome</keyword>
<dbReference type="WBParaSite" id="GPLIN_001284100">
    <property type="protein sequence ID" value="GPLIN_001284100"/>
    <property type="gene ID" value="GPLIN_001284100"/>
</dbReference>
<evidence type="ECO:0000313" key="1">
    <source>
        <dbReference type="Proteomes" id="UP000050741"/>
    </source>
</evidence>
<reference evidence="1" key="2">
    <citation type="submission" date="2014-05" db="EMBL/GenBank/DDBJ databases">
        <title>The genome and life-stage specific transcriptomes of Globodera pallida elucidate key aspects of plant parasitism by a cyst nematode.</title>
        <authorList>
            <person name="Cotton J.A."/>
            <person name="Lilley C.J."/>
            <person name="Jones L.M."/>
            <person name="Kikuchi T."/>
            <person name="Reid A.J."/>
            <person name="Thorpe P."/>
            <person name="Tsai I.J."/>
            <person name="Beasley H."/>
            <person name="Blok V."/>
            <person name="Cock P.J.A."/>
            <person name="Van den Akker S.E."/>
            <person name="Holroyd N."/>
            <person name="Hunt M."/>
            <person name="Mantelin S."/>
            <person name="Naghra H."/>
            <person name="Pain A."/>
            <person name="Palomares-Rius J.E."/>
            <person name="Zarowiecki M."/>
            <person name="Berriman M."/>
            <person name="Jones J.T."/>
            <person name="Urwin P.E."/>
        </authorList>
    </citation>
    <scope>NUCLEOTIDE SEQUENCE [LARGE SCALE GENOMIC DNA]</scope>
    <source>
        <strain evidence="1">Lindley</strain>
    </source>
</reference>
<accession>A0A183CIY5</accession>
<sequence>MLFLSSFMCRVLWFLRRRKIF</sequence>